<evidence type="ECO:0000313" key="1">
    <source>
        <dbReference type="EMBL" id="PNX67453.1"/>
    </source>
</evidence>
<evidence type="ECO:0000313" key="2">
    <source>
        <dbReference type="Proteomes" id="UP000236291"/>
    </source>
</evidence>
<dbReference type="AlphaFoldDB" id="A0A2K3KMI6"/>
<dbReference type="Proteomes" id="UP000236291">
    <property type="component" value="Unassembled WGS sequence"/>
</dbReference>
<proteinExistence type="predicted"/>
<accession>A0A2K3KMI6</accession>
<feature type="non-terminal residue" evidence="1">
    <location>
        <position position="52"/>
    </location>
</feature>
<dbReference type="EMBL" id="ASHM01102083">
    <property type="protein sequence ID" value="PNX67453.1"/>
    <property type="molecule type" value="Genomic_DNA"/>
</dbReference>
<name>A0A2K3KMI6_TRIPR</name>
<sequence length="52" mass="5833">MEGAPTSEAVAPKGWQFGHTFVMSKSWRQWGQIEDAVDVTRTAAKPFLRVLI</sequence>
<organism evidence="1 2">
    <name type="scientific">Trifolium pratense</name>
    <name type="common">Red clover</name>
    <dbReference type="NCBI Taxonomy" id="57577"/>
    <lineage>
        <taxon>Eukaryota</taxon>
        <taxon>Viridiplantae</taxon>
        <taxon>Streptophyta</taxon>
        <taxon>Embryophyta</taxon>
        <taxon>Tracheophyta</taxon>
        <taxon>Spermatophyta</taxon>
        <taxon>Magnoliopsida</taxon>
        <taxon>eudicotyledons</taxon>
        <taxon>Gunneridae</taxon>
        <taxon>Pentapetalae</taxon>
        <taxon>rosids</taxon>
        <taxon>fabids</taxon>
        <taxon>Fabales</taxon>
        <taxon>Fabaceae</taxon>
        <taxon>Papilionoideae</taxon>
        <taxon>50 kb inversion clade</taxon>
        <taxon>NPAAA clade</taxon>
        <taxon>Hologalegina</taxon>
        <taxon>IRL clade</taxon>
        <taxon>Trifolieae</taxon>
        <taxon>Trifolium</taxon>
    </lineage>
</organism>
<reference evidence="1 2" key="2">
    <citation type="journal article" date="2017" name="Front. Plant Sci.">
        <title>Gene Classification and Mining of Molecular Markers Useful in Red Clover (Trifolium pratense) Breeding.</title>
        <authorList>
            <person name="Istvanek J."/>
            <person name="Dluhosova J."/>
            <person name="Dluhos P."/>
            <person name="Patkova L."/>
            <person name="Nedelnik J."/>
            <person name="Repkova J."/>
        </authorList>
    </citation>
    <scope>NUCLEOTIDE SEQUENCE [LARGE SCALE GENOMIC DNA]</scope>
    <source>
        <strain evidence="2">cv. Tatra</strain>
        <tissue evidence="1">Young leaves</tissue>
    </source>
</reference>
<gene>
    <name evidence="1" type="ORF">L195_g055637</name>
</gene>
<reference evidence="1 2" key="1">
    <citation type="journal article" date="2014" name="Am. J. Bot.">
        <title>Genome assembly and annotation for red clover (Trifolium pratense; Fabaceae).</title>
        <authorList>
            <person name="Istvanek J."/>
            <person name="Jaros M."/>
            <person name="Krenek A."/>
            <person name="Repkova J."/>
        </authorList>
    </citation>
    <scope>NUCLEOTIDE SEQUENCE [LARGE SCALE GENOMIC DNA]</scope>
    <source>
        <strain evidence="2">cv. Tatra</strain>
        <tissue evidence="1">Young leaves</tissue>
    </source>
</reference>
<protein>
    <submittedName>
        <fullName evidence="1">Uncharacterized protein</fullName>
    </submittedName>
</protein>
<comment type="caution">
    <text evidence="1">The sequence shown here is derived from an EMBL/GenBank/DDBJ whole genome shotgun (WGS) entry which is preliminary data.</text>
</comment>